<dbReference type="PANTHER" id="PTHR10677">
    <property type="entry name" value="UBIQUILIN"/>
    <property type="match status" value="1"/>
</dbReference>
<dbReference type="Gene3D" id="1.10.8.10">
    <property type="entry name" value="DNA helicase RuvA subunit, C-terminal domain"/>
    <property type="match status" value="1"/>
</dbReference>
<name>A0A8H7BFQ8_9FUNG</name>
<evidence type="ECO:0000259" key="2">
    <source>
        <dbReference type="PROSITE" id="PS50030"/>
    </source>
</evidence>
<feature type="compositionally biased region" description="Low complexity" evidence="1">
    <location>
        <begin position="150"/>
        <end position="164"/>
    </location>
</feature>
<dbReference type="OrthoDB" id="267397at2759"/>
<dbReference type="AlphaFoldDB" id="A0A8H7BFQ8"/>
<organism evidence="3 4">
    <name type="scientific">Apophysomyces ossiformis</name>
    <dbReference type="NCBI Taxonomy" id="679940"/>
    <lineage>
        <taxon>Eukaryota</taxon>
        <taxon>Fungi</taxon>
        <taxon>Fungi incertae sedis</taxon>
        <taxon>Mucoromycota</taxon>
        <taxon>Mucoromycotina</taxon>
        <taxon>Mucoromycetes</taxon>
        <taxon>Mucorales</taxon>
        <taxon>Mucorineae</taxon>
        <taxon>Mucoraceae</taxon>
        <taxon>Apophysomyces</taxon>
    </lineage>
</organism>
<proteinExistence type="predicted"/>
<dbReference type="EMBL" id="JABAYA010000276">
    <property type="protein sequence ID" value="KAF7721351.1"/>
    <property type="molecule type" value="Genomic_DNA"/>
</dbReference>
<dbReference type="GO" id="GO:0006511">
    <property type="term" value="P:ubiquitin-dependent protein catabolic process"/>
    <property type="evidence" value="ECO:0007669"/>
    <property type="project" value="TreeGrafter"/>
</dbReference>
<protein>
    <recommendedName>
        <fullName evidence="2">UBA domain-containing protein</fullName>
    </recommendedName>
</protein>
<reference evidence="3" key="1">
    <citation type="submission" date="2020-01" db="EMBL/GenBank/DDBJ databases">
        <title>Genome Sequencing of Three Apophysomyces-Like Fungal Strains Confirms a Novel Fungal Genus in the Mucoromycota with divergent Burkholderia-like Endosymbiotic Bacteria.</title>
        <authorList>
            <person name="Stajich J.E."/>
            <person name="Macias A.M."/>
            <person name="Carter-House D."/>
            <person name="Lovett B."/>
            <person name="Kasson L.R."/>
            <person name="Berry K."/>
            <person name="Grigoriev I."/>
            <person name="Chang Y."/>
            <person name="Spatafora J."/>
            <person name="Kasson M.T."/>
        </authorList>
    </citation>
    <scope>NUCLEOTIDE SEQUENCE</scope>
    <source>
        <strain evidence="3">NRRL A-21654</strain>
    </source>
</reference>
<dbReference type="PROSITE" id="PS50030">
    <property type="entry name" value="UBA"/>
    <property type="match status" value="1"/>
</dbReference>
<dbReference type="CDD" id="cd14399">
    <property type="entry name" value="UBA_PLICs"/>
    <property type="match status" value="1"/>
</dbReference>
<dbReference type="Pfam" id="PF00627">
    <property type="entry name" value="UBA"/>
    <property type="match status" value="1"/>
</dbReference>
<feature type="region of interest" description="Disordered" evidence="1">
    <location>
        <begin position="58"/>
        <end position="79"/>
    </location>
</feature>
<evidence type="ECO:0000313" key="4">
    <source>
        <dbReference type="Proteomes" id="UP000605846"/>
    </source>
</evidence>
<feature type="compositionally biased region" description="Low complexity" evidence="1">
    <location>
        <begin position="67"/>
        <end position="79"/>
    </location>
</feature>
<dbReference type="Proteomes" id="UP000605846">
    <property type="component" value="Unassembled WGS sequence"/>
</dbReference>
<dbReference type="InterPro" id="IPR015940">
    <property type="entry name" value="UBA"/>
</dbReference>
<sequence>MIALPGGFNYLRRMYSTFQDPIDSASRPTDSTSEEANERLARALNVTSVPENQLNTQALPNPWAPQNTNNSTTNNNTTSPMRGVDPLAALSRLPFALPQQTNNTSSVSNATNTTNTTDIPGTTQQSAPFWTDPNFMRASLRFHQAMMENQRQQQQQQSGNSQPQSTPPMPAFLGQNMMNFGFPPFQTNTNPTTPLEPPETRFQSQLAQLEEMGFSEKQANLRALLATGGDVQAAIEYLLN</sequence>
<evidence type="ECO:0000256" key="1">
    <source>
        <dbReference type="SAM" id="MobiDB-lite"/>
    </source>
</evidence>
<comment type="caution">
    <text evidence="3">The sequence shown here is derived from an EMBL/GenBank/DDBJ whole genome shotgun (WGS) entry which is preliminary data.</text>
</comment>
<dbReference type="PANTHER" id="PTHR10677:SF3">
    <property type="entry name" value="FI07626P-RELATED"/>
    <property type="match status" value="1"/>
</dbReference>
<feature type="region of interest" description="Disordered" evidence="1">
    <location>
        <begin position="100"/>
        <end position="130"/>
    </location>
</feature>
<keyword evidence="4" id="KW-1185">Reference proteome</keyword>
<feature type="domain" description="UBA" evidence="2">
    <location>
        <begin position="196"/>
        <end position="240"/>
    </location>
</feature>
<dbReference type="SMART" id="SM00165">
    <property type="entry name" value="UBA"/>
    <property type="match status" value="1"/>
</dbReference>
<dbReference type="SUPFAM" id="SSF46934">
    <property type="entry name" value="UBA-like"/>
    <property type="match status" value="1"/>
</dbReference>
<dbReference type="InterPro" id="IPR015496">
    <property type="entry name" value="Ubiquilin"/>
</dbReference>
<dbReference type="GO" id="GO:0005829">
    <property type="term" value="C:cytosol"/>
    <property type="evidence" value="ECO:0007669"/>
    <property type="project" value="TreeGrafter"/>
</dbReference>
<feature type="compositionally biased region" description="Low complexity" evidence="1">
    <location>
        <begin position="101"/>
        <end position="117"/>
    </location>
</feature>
<gene>
    <name evidence="3" type="ORF">EC973_004851</name>
</gene>
<feature type="compositionally biased region" description="Polar residues" evidence="1">
    <location>
        <begin position="118"/>
        <end position="128"/>
    </location>
</feature>
<feature type="region of interest" description="Disordered" evidence="1">
    <location>
        <begin position="147"/>
        <end position="172"/>
    </location>
</feature>
<dbReference type="InterPro" id="IPR009060">
    <property type="entry name" value="UBA-like_sf"/>
</dbReference>
<evidence type="ECO:0000313" key="3">
    <source>
        <dbReference type="EMBL" id="KAF7721351.1"/>
    </source>
</evidence>
<dbReference type="GO" id="GO:0031593">
    <property type="term" value="F:polyubiquitin modification-dependent protein binding"/>
    <property type="evidence" value="ECO:0007669"/>
    <property type="project" value="TreeGrafter"/>
</dbReference>
<accession>A0A8H7BFQ8</accession>